<reference evidence="1 3" key="2">
    <citation type="journal article" date="2013" name="Nature">
        <title>Insights into bilaterian evolution from three spiralian genomes.</title>
        <authorList>
            <person name="Simakov O."/>
            <person name="Marletaz F."/>
            <person name="Cho S.J."/>
            <person name="Edsinger-Gonzales E."/>
            <person name="Havlak P."/>
            <person name="Hellsten U."/>
            <person name="Kuo D.H."/>
            <person name="Larsson T."/>
            <person name="Lv J."/>
            <person name="Arendt D."/>
            <person name="Savage R."/>
            <person name="Osoegawa K."/>
            <person name="de Jong P."/>
            <person name="Grimwood J."/>
            <person name="Chapman J.A."/>
            <person name="Shapiro H."/>
            <person name="Aerts A."/>
            <person name="Otillar R.P."/>
            <person name="Terry A.Y."/>
            <person name="Boore J.L."/>
            <person name="Grigoriev I.V."/>
            <person name="Lindberg D.R."/>
            <person name="Seaver E.C."/>
            <person name="Weisblat D.A."/>
            <person name="Putnam N.H."/>
            <person name="Rokhsar D.S."/>
        </authorList>
    </citation>
    <scope>NUCLEOTIDE SEQUENCE</scope>
    <source>
        <strain evidence="1 3">I ESC-2004</strain>
    </source>
</reference>
<organism evidence="1">
    <name type="scientific">Capitella teleta</name>
    <name type="common">Polychaete worm</name>
    <dbReference type="NCBI Taxonomy" id="283909"/>
    <lineage>
        <taxon>Eukaryota</taxon>
        <taxon>Metazoa</taxon>
        <taxon>Spiralia</taxon>
        <taxon>Lophotrochozoa</taxon>
        <taxon>Annelida</taxon>
        <taxon>Polychaeta</taxon>
        <taxon>Sedentaria</taxon>
        <taxon>Scolecida</taxon>
        <taxon>Capitellidae</taxon>
        <taxon>Capitella</taxon>
    </lineage>
</organism>
<accession>R7TIN1</accession>
<dbReference type="EnsemblMetazoa" id="CapteT207948">
    <property type="protein sequence ID" value="CapteP207948"/>
    <property type="gene ID" value="CapteG207948"/>
</dbReference>
<dbReference type="EMBL" id="AMQN01012644">
    <property type="status" value="NOT_ANNOTATED_CDS"/>
    <property type="molecule type" value="Genomic_DNA"/>
</dbReference>
<evidence type="ECO:0000313" key="1">
    <source>
        <dbReference type="EMBL" id="ELT93693.1"/>
    </source>
</evidence>
<evidence type="ECO:0000313" key="3">
    <source>
        <dbReference type="Proteomes" id="UP000014760"/>
    </source>
</evidence>
<proteinExistence type="predicted"/>
<gene>
    <name evidence="1" type="ORF">CAPTEDRAFT_207948</name>
</gene>
<dbReference type="AlphaFoldDB" id="R7TIN1"/>
<name>R7TIN1_CAPTE</name>
<reference evidence="2" key="3">
    <citation type="submission" date="2015-06" db="UniProtKB">
        <authorList>
            <consortium name="EnsemblMetazoa"/>
        </authorList>
    </citation>
    <scope>IDENTIFICATION</scope>
</reference>
<dbReference type="EMBL" id="KB309657">
    <property type="protein sequence ID" value="ELT93693.1"/>
    <property type="molecule type" value="Genomic_DNA"/>
</dbReference>
<dbReference type="Proteomes" id="UP000014760">
    <property type="component" value="Unassembled WGS sequence"/>
</dbReference>
<evidence type="ECO:0000313" key="2">
    <source>
        <dbReference type="EnsemblMetazoa" id="CapteP207948"/>
    </source>
</evidence>
<dbReference type="HOGENOM" id="CLU_2123394_0_0_1"/>
<reference evidence="3" key="1">
    <citation type="submission" date="2012-12" db="EMBL/GenBank/DDBJ databases">
        <authorList>
            <person name="Hellsten U."/>
            <person name="Grimwood J."/>
            <person name="Chapman J.A."/>
            <person name="Shapiro H."/>
            <person name="Aerts A."/>
            <person name="Otillar R.P."/>
            <person name="Terry A.Y."/>
            <person name="Boore J.L."/>
            <person name="Simakov O."/>
            <person name="Marletaz F."/>
            <person name="Cho S.-J."/>
            <person name="Edsinger-Gonzales E."/>
            <person name="Havlak P."/>
            <person name="Kuo D.-H."/>
            <person name="Larsson T."/>
            <person name="Lv J."/>
            <person name="Arendt D."/>
            <person name="Savage R."/>
            <person name="Osoegawa K."/>
            <person name="de Jong P."/>
            <person name="Lindberg D.R."/>
            <person name="Seaver E.C."/>
            <person name="Weisblat D.A."/>
            <person name="Putnam N.H."/>
            <person name="Grigoriev I.V."/>
            <person name="Rokhsar D.S."/>
        </authorList>
    </citation>
    <scope>NUCLEOTIDE SEQUENCE</scope>
    <source>
        <strain evidence="3">I ESC-2004</strain>
    </source>
</reference>
<protein>
    <submittedName>
        <fullName evidence="1 2">Uncharacterized protein</fullName>
    </submittedName>
</protein>
<keyword evidence="3" id="KW-1185">Reference proteome</keyword>
<sequence>MDENKYKYKYKYKYKHKYKYKYKYGSRTDTSTERNMFKSEMRTWISILQVHDSTTLPRSYMLFKFYDNYLQSYGPTKKQHSTGDCDLDLDVISPKNLVKQDDMMYLTFGSENFP</sequence>